<dbReference type="InterPro" id="IPR049874">
    <property type="entry name" value="ROK_cs"/>
</dbReference>
<dbReference type="PATRIC" id="fig|1469144.10.peg.2915"/>
<dbReference type="GO" id="GO:0005524">
    <property type="term" value="F:ATP binding"/>
    <property type="evidence" value="ECO:0007669"/>
    <property type="project" value="UniProtKB-KW"/>
</dbReference>
<dbReference type="InterPro" id="IPR004654">
    <property type="entry name" value="ROK_glcA"/>
</dbReference>
<evidence type="ECO:0000313" key="9">
    <source>
        <dbReference type="EMBL" id="KWX00277.1"/>
    </source>
</evidence>
<dbReference type="InterPro" id="IPR043129">
    <property type="entry name" value="ATPase_NBD"/>
</dbReference>
<reference evidence="10" key="3">
    <citation type="submission" date="2015-04" db="EMBL/GenBank/DDBJ databases">
        <title>Physiological reanalysis, assessment of diazotrophy, and genome sequences of multiple isolates of Streptomyces thermoautotrophicus.</title>
        <authorList>
            <person name="MacKellar D.C."/>
            <person name="Lieber L."/>
            <person name="Norman J."/>
            <person name="Bolger A."/>
            <person name="Tobin C."/>
            <person name="Murray J.W."/>
            <person name="Woodward J."/>
            <person name="Friesen M."/>
            <person name="Prell J."/>
        </authorList>
    </citation>
    <scope>NUCLEOTIDE SEQUENCE [LARGE SCALE GENOMIC DNA]</scope>
    <source>
        <strain evidence="10">H1</strain>
    </source>
</reference>
<dbReference type="SUPFAM" id="SSF53067">
    <property type="entry name" value="Actin-like ATPase domain"/>
    <property type="match status" value="1"/>
</dbReference>
<proteinExistence type="inferred from homology"/>
<reference evidence="12" key="4">
    <citation type="submission" date="2015-04" db="EMBL/GenBank/DDBJ databases">
        <title>Physiological reanalysis, assessment of diazotrophy, and genome sequences of multiple isolates of Streptomyces thermoautotrophicus.</title>
        <authorList>
            <person name="MacKellar D.C."/>
            <person name="Lieber L."/>
            <person name="Norman J."/>
            <person name="Bolger A."/>
            <person name="Tobin C."/>
            <person name="Murray J.W."/>
            <person name="Chang R."/>
            <person name="Ford T."/>
            <person name="Nguyen P.Q."/>
            <person name="Woodward J."/>
            <person name="Permingeat H."/>
            <person name="Joshi N.S."/>
            <person name="Silver P.A."/>
            <person name="Usadel B."/>
            <person name="Rutherford A.W."/>
            <person name="Friesen M."/>
            <person name="Prell J."/>
        </authorList>
    </citation>
    <scope>NUCLEOTIDE SEQUENCE [LARGE SCALE GENOMIC DNA]</scope>
    <source>
        <strain evidence="12">H1</strain>
    </source>
</reference>
<evidence type="ECO:0000313" key="10">
    <source>
        <dbReference type="EMBL" id="KWX01662.1"/>
    </source>
</evidence>
<keyword evidence="6 9" id="KW-0418">Kinase</keyword>
<dbReference type="CDD" id="cd24061">
    <property type="entry name" value="ASKHA_NBD_ROK_SgGLK-like"/>
    <property type="match status" value="1"/>
</dbReference>
<evidence type="ECO:0000256" key="7">
    <source>
        <dbReference type="ARBA" id="ARBA00022840"/>
    </source>
</evidence>
<dbReference type="EMBL" id="LAXD01000001">
    <property type="protein sequence ID" value="KWX01662.1"/>
    <property type="molecule type" value="Genomic_DNA"/>
</dbReference>
<dbReference type="PANTHER" id="PTHR18964">
    <property type="entry name" value="ROK (REPRESSOR, ORF, KINASE) FAMILY"/>
    <property type="match status" value="1"/>
</dbReference>
<dbReference type="EC" id="2.7.1.2" evidence="2"/>
<reference evidence="13" key="2">
    <citation type="submission" date="2015-02" db="EMBL/GenBank/DDBJ databases">
        <title>Physiological reanalysis, assessment of diazotrophy, and genome sequences of multiple isolates of Streptomyces thermoautotrophicus.</title>
        <authorList>
            <person name="MacKellar D.C."/>
            <person name="Lieber L."/>
            <person name="Norman J."/>
            <person name="Bolger A."/>
            <person name="Tobin C."/>
            <person name="Murray J.W."/>
            <person name="Friesen M."/>
            <person name="Prell J."/>
        </authorList>
    </citation>
    <scope>NUCLEOTIDE SEQUENCE [LARGE SCALE GENOMIC DNA]</scope>
    <source>
        <strain evidence="13">UBT1</strain>
    </source>
</reference>
<dbReference type="GO" id="GO:0006096">
    <property type="term" value="P:glycolytic process"/>
    <property type="evidence" value="ECO:0007669"/>
    <property type="project" value="InterPro"/>
</dbReference>
<name>A0A132MQX7_9ACTN</name>
<dbReference type="Pfam" id="PF00480">
    <property type="entry name" value="ROK"/>
    <property type="match status" value="1"/>
</dbReference>
<sequence length="317" mass="33229">MGLTIGVDIGGTKVAGGVVDEDGTIIAQARRDTPSTDSKAALDTIVEVVRELAAEHPVDAVGLGAAGFIDEKRSTVLFAPNLSWRNTPVKEYVQQHVEMPVYVENDANAAAWAEYRFGAGQGESHLLCITLGTGIGGGIVVGGHLYRGRYGIAAEFGHMRVVPEGMRCGCGNKGCWEMYASGHALVREARQLAASGSPMAERLLELSGGQPERITGPIVTQAAQEGDPVSIELFEELGHWLGQGLASLAAIIDPGCFVIGGGVSEAGDLLLKPAREAFHRALTGRGHRPEAEIRLAALGNQAGLVGAADLARHPHPH</sequence>
<gene>
    <name evidence="10" type="ORF">LI90_2694</name>
    <name evidence="9" type="ORF">TH66_15645</name>
    <name evidence="11" type="ORF">TR74_12705</name>
</gene>
<keyword evidence="5" id="KW-0547">Nucleotide-binding</keyword>
<dbReference type="PANTHER" id="PTHR18964:SF173">
    <property type="entry name" value="GLUCOKINASE"/>
    <property type="match status" value="1"/>
</dbReference>
<keyword evidence="7" id="KW-0067">ATP-binding</keyword>
<evidence type="ECO:0000313" key="11">
    <source>
        <dbReference type="EMBL" id="KWX08925.1"/>
    </source>
</evidence>
<dbReference type="RefSeq" id="WP_066888276.1">
    <property type="nucleotide sequence ID" value="NZ_JYIJ01000018.1"/>
</dbReference>
<dbReference type="AlphaFoldDB" id="A0A132MQX7"/>
<evidence type="ECO:0000256" key="5">
    <source>
        <dbReference type="ARBA" id="ARBA00022741"/>
    </source>
</evidence>
<evidence type="ECO:0000313" key="13">
    <source>
        <dbReference type="Proteomes" id="UP000070598"/>
    </source>
</evidence>
<dbReference type="InterPro" id="IPR000600">
    <property type="entry name" value="ROK"/>
</dbReference>
<keyword evidence="4" id="KW-0808">Transferase</keyword>
<evidence type="ECO:0000256" key="8">
    <source>
        <dbReference type="ARBA" id="ARBA00032386"/>
    </source>
</evidence>
<dbReference type="Gene3D" id="3.30.420.40">
    <property type="match status" value="2"/>
</dbReference>
<dbReference type="Proteomes" id="UP000070188">
    <property type="component" value="Unassembled WGS sequence"/>
</dbReference>
<evidence type="ECO:0000256" key="1">
    <source>
        <dbReference type="ARBA" id="ARBA00006479"/>
    </source>
</evidence>
<dbReference type="STRING" id="1469144.LI90_2694"/>
<evidence type="ECO:0000256" key="3">
    <source>
        <dbReference type="ARBA" id="ARBA00014701"/>
    </source>
</evidence>
<evidence type="ECO:0000256" key="4">
    <source>
        <dbReference type="ARBA" id="ARBA00022679"/>
    </source>
</evidence>
<dbReference type="OrthoDB" id="9810372at2"/>
<evidence type="ECO:0000313" key="12">
    <source>
        <dbReference type="Proteomes" id="UP000070188"/>
    </source>
</evidence>
<evidence type="ECO:0000256" key="6">
    <source>
        <dbReference type="ARBA" id="ARBA00022777"/>
    </source>
</evidence>
<evidence type="ECO:0000313" key="14">
    <source>
        <dbReference type="Proteomes" id="UP000070659"/>
    </source>
</evidence>
<dbReference type="Proteomes" id="UP000070659">
    <property type="component" value="Unassembled WGS sequence"/>
</dbReference>
<keyword evidence="12" id="KW-1185">Reference proteome</keyword>
<reference evidence="9 14" key="1">
    <citation type="submission" date="2015-02" db="EMBL/GenBank/DDBJ databases">
        <title>Physiological reanalysis, assessment of diazotrophy, and genome sequences of multiple isolates of Streptomyces thermoautotrophicus.</title>
        <authorList>
            <person name="MacKellar D.C."/>
            <person name="Lieber L."/>
            <person name="Norman J."/>
            <person name="Bolger A."/>
            <person name="Tobin C."/>
            <person name="Murray J.W."/>
            <person name="Prell J."/>
        </authorList>
    </citation>
    <scope>NUCLEOTIDE SEQUENCE [LARGE SCALE GENOMIC DNA]</scope>
    <source>
        <strain evidence="9 14">UBT1</strain>
    </source>
</reference>
<accession>A0A132MQX7</accession>
<comment type="caution">
    <text evidence="9">The sequence shown here is derived from an EMBL/GenBank/DDBJ whole genome shotgun (WGS) entry which is preliminary data.</text>
</comment>
<dbReference type="EMBL" id="JYIK01000919">
    <property type="protein sequence ID" value="KWX08925.1"/>
    <property type="molecule type" value="Genomic_DNA"/>
</dbReference>
<dbReference type="GO" id="GO:0004340">
    <property type="term" value="F:glucokinase activity"/>
    <property type="evidence" value="ECO:0007669"/>
    <property type="project" value="UniProtKB-EC"/>
</dbReference>
<evidence type="ECO:0000256" key="2">
    <source>
        <dbReference type="ARBA" id="ARBA00012323"/>
    </source>
</evidence>
<dbReference type="NCBIfam" id="TIGR00744">
    <property type="entry name" value="ROK_glcA_fam"/>
    <property type="match status" value="1"/>
</dbReference>
<dbReference type="EMBL" id="JYIJ01000018">
    <property type="protein sequence ID" value="KWX00277.1"/>
    <property type="molecule type" value="Genomic_DNA"/>
</dbReference>
<dbReference type="Proteomes" id="UP000070598">
    <property type="component" value="Unassembled WGS sequence"/>
</dbReference>
<dbReference type="PROSITE" id="PS01125">
    <property type="entry name" value="ROK"/>
    <property type="match status" value="1"/>
</dbReference>
<dbReference type="GO" id="GO:0005737">
    <property type="term" value="C:cytoplasm"/>
    <property type="evidence" value="ECO:0007669"/>
    <property type="project" value="InterPro"/>
</dbReference>
<comment type="similarity">
    <text evidence="1">Belongs to the ROK (NagC/XylR) family.</text>
</comment>
<protein>
    <recommendedName>
        <fullName evidence="3">Glucokinase</fullName>
        <ecNumber evidence="2">2.7.1.2</ecNumber>
    </recommendedName>
    <alternativeName>
        <fullName evidence="8">Glucose kinase</fullName>
    </alternativeName>
</protein>
<organism evidence="9 14">
    <name type="scientific">Carbonactinospora thermoautotrophica</name>
    <dbReference type="NCBI Taxonomy" id="1469144"/>
    <lineage>
        <taxon>Bacteria</taxon>
        <taxon>Bacillati</taxon>
        <taxon>Actinomycetota</taxon>
        <taxon>Actinomycetes</taxon>
        <taxon>Kitasatosporales</taxon>
        <taxon>Carbonactinosporaceae</taxon>
        <taxon>Carbonactinospora</taxon>
    </lineage>
</organism>